<evidence type="ECO:0000313" key="1">
    <source>
        <dbReference type="EMBL" id="RXK60824.1"/>
    </source>
</evidence>
<dbReference type="OrthoDB" id="659133at2"/>
<reference evidence="1 2" key="1">
    <citation type="submission" date="2019-01" db="EMBL/GenBank/DDBJ databases">
        <title>Lacibacter sp. strain TTM-7.</title>
        <authorList>
            <person name="Chen W.-M."/>
        </authorList>
    </citation>
    <scope>NUCLEOTIDE SEQUENCE [LARGE SCALE GENOMIC DNA]</scope>
    <source>
        <strain evidence="1 2">TTM-7</strain>
    </source>
</reference>
<organism evidence="1 2">
    <name type="scientific">Lacibacter luteus</name>
    <dbReference type="NCBI Taxonomy" id="2508719"/>
    <lineage>
        <taxon>Bacteria</taxon>
        <taxon>Pseudomonadati</taxon>
        <taxon>Bacteroidota</taxon>
        <taxon>Chitinophagia</taxon>
        <taxon>Chitinophagales</taxon>
        <taxon>Chitinophagaceae</taxon>
        <taxon>Lacibacter</taxon>
    </lineage>
</organism>
<dbReference type="EMBL" id="SDHW01000002">
    <property type="protein sequence ID" value="RXK60824.1"/>
    <property type="molecule type" value="Genomic_DNA"/>
</dbReference>
<comment type="caution">
    <text evidence="1">The sequence shown here is derived from an EMBL/GenBank/DDBJ whole genome shotgun (WGS) entry which is preliminary data.</text>
</comment>
<sequence>MKQKLVAKLSTYLLLIVLLPFAGIGQTKNVISTHRVFPKIDKITEFEKAVANHAQKYHSGDHHWRVFAIQSGPDIGGYHITEGPKSWESEDARGDISPEHQNDWNKNVAIYLTDKQSGGYSVYQENLSTIALGDFSDKIQINHVYPKMGQNDNVVAIIKKVKKAWEASGVTVAVYISSASGPTQYTLVTRYKQGLKERAVGFRKPFKEVYESVHGEGSYDQYLKDIAEYTQESWSELLFLRKDLSSK</sequence>
<proteinExistence type="predicted"/>
<keyword evidence="2" id="KW-1185">Reference proteome</keyword>
<dbReference type="AlphaFoldDB" id="A0A4Q1CKC2"/>
<dbReference type="RefSeq" id="WP_129130785.1">
    <property type="nucleotide sequence ID" value="NZ_SDHW01000002.1"/>
</dbReference>
<dbReference type="Proteomes" id="UP000290204">
    <property type="component" value="Unassembled WGS sequence"/>
</dbReference>
<gene>
    <name evidence="1" type="ORF">ESA94_10205</name>
</gene>
<evidence type="ECO:0000313" key="2">
    <source>
        <dbReference type="Proteomes" id="UP000290204"/>
    </source>
</evidence>
<accession>A0A4Q1CKC2</accession>
<protein>
    <submittedName>
        <fullName evidence="1">Uncharacterized protein</fullName>
    </submittedName>
</protein>
<name>A0A4Q1CKC2_9BACT</name>